<dbReference type="PANTHER" id="PTHR44196">
    <property type="entry name" value="DEHYDROGENASE/REDUCTASE SDR FAMILY MEMBER 7B"/>
    <property type="match status" value="1"/>
</dbReference>
<evidence type="ECO:0000256" key="3">
    <source>
        <dbReference type="RuleBase" id="RU000363"/>
    </source>
</evidence>
<evidence type="ECO:0000313" key="4">
    <source>
        <dbReference type="EMBL" id="KGM98736.1"/>
    </source>
</evidence>
<dbReference type="PRINTS" id="PR00080">
    <property type="entry name" value="SDRFAMILY"/>
</dbReference>
<dbReference type="Proteomes" id="UP000030014">
    <property type="component" value="Unassembled WGS sequence"/>
</dbReference>
<dbReference type="GO" id="GO:0016491">
    <property type="term" value="F:oxidoreductase activity"/>
    <property type="evidence" value="ECO:0007669"/>
    <property type="project" value="UniProtKB-KW"/>
</dbReference>
<dbReference type="SUPFAM" id="SSF51735">
    <property type="entry name" value="NAD(P)-binding Rossmann-fold domains"/>
    <property type="match status" value="1"/>
</dbReference>
<dbReference type="InterPro" id="IPR036291">
    <property type="entry name" value="NAD(P)-bd_dom_sf"/>
</dbReference>
<gene>
    <name evidence="4" type="ORF">Z955_10730</name>
</gene>
<proteinExistence type="inferred from homology"/>
<comment type="caution">
    <text evidence="4">The sequence shown here is derived from an EMBL/GenBank/DDBJ whole genome shotgun (WGS) entry which is preliminary data.</text>
</comment>
<name>A0A0A0IER4_CLOBO</name>
<evidence type="ECO:0000256" key="1">
    <source>
        <dbReference type="ARBA" id="ARBA00006484"/>
    </source>
</evidence>
<dbReference type="CDD" id="cd05233">
    <property type="entry name" value="SDR_c"/>
    <property type="match status" value="1"/>
</dbReference>
<evidence type="ECO:0000313" key="5">
    <source>
        <dbReference type="Proteomes" id="UP000030014"/>
    </source>
</evidence>
<accession>A0A0A0IER4</accession>
<dbReference type="RefSeq" id="WP_039258629.1">
    <property type="nucleotide sequence ID" value="NZ_JDRY01000047.1"/>
</dbReference>
<protein>
    <submittedName>
        <fullName evidence="4">Short-chain dehydrogenase</fullName>
    </submittedName>
</protein>
<sequence length="270" mass="29692">MNLIKDNKKTVLITGASSGIGYELSKIFARNGYNLILIARSIKKLDKLRKEIIQKFSVEVKVIQKDLSIISSAEEVFNEVNNENIQVDILVNNAGAGVCGEFHKIDYRKDMEIIQLNITSLTILTKLFSKKMIKNGYGKILNVASTGAYQPGPYIAVYYATKAYVLSLSEALTNELGKYGITVSTICPGSTRTGFSKSAGKAEIKVAMDAKDVAISAYNGLMKSKRVIIPGINNKLVIFLSKIVPGNLSAYFVKKIQKTLYEDNVQNSSK</sequence>
<evidence type="ECO:0000256" key="2">
    <source>
        <dbReference type="ARBA" id="ARBA00023002"/>
    </source>
</evidence>
<dbReference type="Gene3D" id="3.40.50.720">
    <property type="entry name" value="NAD(P)-binding Rossmann-like Domain"/>
    <property type="match status" value="1"/>
</dbReference>
<dbReference type="PIRSF" id="PIRSF000126">
    <property type="entry name" value="11-beta-HSD1"/>
    <property type="match status" value="1"/>
</dbReference>
<comment type="similarity">
    <text evidence="1 3">Belongs to the short-chain dehydrogenases/reductases (SDR) family.</text>
</comment>
<dbReference type="InterPro" id="IPR002347">
    <property type="entry name" value="SDR_fam"/>
</dbReference>
<dbReference type="AlphaFoldDB" id="A0A0A0IER4"/>
<dbReference type="EMBL" id="JDRY01000047">
    <property type="protein sequence ID" value="KGM98736.1"/>
    <property type="molecule type" value="Genomic_DNA"/>
</dbReference>
<dbReference type="PRINTS" id="PR00081">
    <property type="entry name" value="GDHRDH"/>
</dbReference>
<dbReference type="Pfam" id="PF00106">
    <property type="entry name" value="adh_short"/>
    <property type="match status" value="1"/>
</dbReference>
<dbReference type="PANTHER" id="PTHR44196:SF2">
    <property type="entry name" value="SHORT-CHAIN DEHYDROGENASE-RELATED"/>
    <property type="match status" value="1"/>
</dbReference>
<keyword evidence="2" id="KW-0560">Oxidoreductase</keyword>
<organism evidence="4 5">
    <name type="scientific">Clostridium botulinum C/D str. DC5</name>
    <dbReference type="NCBI Taxonomy" id="1443128"/>
    <lineage>
        <taxon>Bacteria</taxon>
        <taxon>Bacillati</taxon>
        <taxon>Bacillota</taxon>
        <taxon>Clostridia</taxon>
        <taxon>Eubacteriales</taxon>
        <taxon>Clostridiaceae</taxon>
        <taxon>Clostridium</taxon>
    </lineage>
</organism>
<dbReference type="GO" id="GO:0016020">
    <property type="term" value="C:membrane"/>
    <property type="evidence" value="ECO:0007669"/>
    <property type="project" value="TreeGrafter"/>
</dbReference>
<reference evidence="4 5" key="1">
    <citation type="submission" date="2014-01" db="EMBL/GenBank/DDBJ databases">
        <title>Plasmidome dynamics in the species complex Clostridium novyi sensu lato converts strains of independent lineages into distinctly different pathogens.</title>
        <authorList>
            <person name="Skarin H."/>
            <person name="Segerman B."/>
        </authorList>
    </citation>
    <scope>NUCLEOTIDE SEQUENCE [LARGE SCALE GENOMIC DNA]</scope>
    <source>
        <strain evidence="4 5">DC5</strain>
    </source>
</reference>